<dbReference type="EMBL" id="REFC01000012">
    <property type="protein sequence ID" value="RMA64876.1"/>
    <property type="molecule type" value="Genomic_DNA"/>
</dbReference>
<sequence length="29" mass="3419">MSNIDLERTFVKNESNETIYNINLPDFNS</sequence>
<evidence type="ECO:0000313" key="2">
    <source>
        <dbReference type="Proteomes" id="UP000271339"/>
    </source>
</evidence>
<accession>A0A3L9YW23</accession>
<protein>
    <submittedName>
        <fullName evidence="1">Uncharacterized protein</fullName>
    </submittedName>
</protein>
<dbReference type="Proteomes" id="UP000271339">
    <property type="component" value="Unassembled WGS sequence"/>
</dbReference>
<dbReference type="AlphaFoldDB" id="A0A3L9YW23"/>
<proteinExistence type="predicted"/>
<name>A0A3L9YW23_9FLAO</name>
<comment type="caution">
    <text evidence="1">The sequence shown here is derived from an EMBL/GenBank/DDBJ whole genome shotgun (WGS) entry which is preliminary data.</text>
</comment>
<gene>
    <name evidence="1" type="ORF">BXY75_1761</name>
</gene>
<evidence type="ECO:0000313" key="1">
    <source>
        <dbReference type="EMBL" id="RMA64876.1"/>
    </source>
</evidence>
<reference evidence="1 2" key="1">
    <citation type="submission" date="2018-10" db="EMBL/GenBank/DDBJ databases">
        <title>Genomic Encyclopedia of Archaeal and Bacterial Type Strains, Phase II (KMG-II): from individual species to whole genera.</title>
        <authorList>
            <person name="Goeker M."/>
        </authorList>
    </citation>
    <scope>NUCLEOTIDE SEQUENCE [LARGE SCALE GENOMIC DNA]</scope>
    <source>
        <strain evidence="1 2">DSM 23424</strain>
    </source>
</reference>
<keyword evidence="2" id="KW-1185">Reference proteome</keyword>
<organism evidence="1 2">
    <name type="scientific">Ulvibacter antarcticus</name>
    <dbReference type="NCBI Taxonomy" id="442714"/>
    <lineage>
        <taxon>Bacteria</taxon>
        <taxon>Pseudomonadati</taxon>
        <taxon>Bacteroidota</taxon>
        <taxon>Flavobacteriia</taxon>
        <taxon>Flavobacteriales</taxon>
        <taxon>Flavobacteriaceae</taxon>
        <taxon>Ulvibacter</taxon>
    </lineage>
</organism>